<name>X7ZWX8_MYCXE</name>
<reference evidence="1" key="1">
    <citation type="submission" date="2014-01" db="EMBL/GenBank/DDBJ databases">
        <authorList>
            <person name="Brown-Elliot B."/>
            <person name="Wallace R."/>
            <person name="Lenaerts A."/>
            <person name="Ordway D."/>
            <person name="DeGroote M.A."/>
            <person name="Parker T."/>
            <person name="Sizemore C."/>
            <person name="Tallon L.J."/>
            <person name="Sadzewicz L.K."/>
            <person name="Sengamalay N."/>
            <person name="Fraser C.M."/>
            <person name="Hine E."/>
            <person name="Shefchek K.A."/>
            <person name="Das S.P."/>
            <person name="Tettelin H."/>
        </authorList>
    </citation>
    <scope>NUCLEOTIDE SEQUENCE [LARGE SCALE GENOMIC DNA]</scope>
    <source>
        <strain evidence="1">4042</strain>
    </source>
</reference>
<protein>
    <submittedName>
        <fullName evidence="1">Uncharacterized protein</fullName>
    </submittedName>
</protein>
<organism evidence="1">
    <name type="scientific">Mycobacterium xenopi 4042</name>
    <dbReference type="NCBI Taxonomy" id="1299334"/>
    <lineage>
        <taxon>Bacteria</taxon>
        <taxon>Bacillati</taxon>
        <taxon>Actinomycetota</taxon>
        <taxon>Actinomycetes</taxon>
        <taxon>Mycobacteriales</taxon>
        <taxon>Mycobacteriaceae</taxon>
        <taxon>Mycobacterium</taxon>
    </lineage>
</organism>
<dbReference type="PATRIC" id="fig|1299334.3.peg.7269"/>
<comment type="caution">
    <text evidence="1">The sequence shown here is derived from an EMBL/GenBank/DDBJ whole genome shotgun (WGS) entry which is preliminary data.</text>
</comment>
<sequence length="44" mass="4745">MDREQVMGKPLAKLSRSVKSIWESATETVMAYTIAPGVYLAASG</sequence>
<gene>
    <name evidence="1" type="ORF">I553_5312</name>
</gene>
<accession>X7ZWX8</accession>
<dbReference type="EMBL" id="JAOB01000069">
    <property type="protein sequence ID" value="EUA23223.1"/>
    <property type="molecule type" value="Genomic_DNA"/>
</dbReference>
<proteinExistence type="predicted"/>
<evidence type="ECO:0000313" key="1">
    <source>
        <dbReference type="EMBL" id="EUA23223.1"/>
    </source>
</evidence>
<dbReference type="AlphaFoldDB" id="X7ZWX8"/>